<dbReference type="PANTHER" id="PTHR35609">
    <property type="entry name" value="MACRO DOMAIN-CONTAINING PROTEIN"/>
    <property type="match status" value="1"/>
</dbReference>
<evidence type="ECO:0000313" key="2">
    <source>
        <dbReference type="Proteomes" id="UP000559010"/>
    </source>
</evidence>
<sequence length="330" mass="36754">MWFEDLVGFEEVSLENVRDKISIEGNKLISKVNGKSFQYGTLEIPTLKELKDKSPLENYKGRISIIEIVGNVQEMHCDPQNRNALFQAASQFNLLEMVGPHITPESGVGIYEKDYTQGPACAIACGAGTIYRNYFVPIKNQVGQSSTNQIDCLDLIGKELGNDELFLWKMTNGYALVNQDGLLNINAQINNLKQEQRDRLKEKLKIGIQWNTEVTIKNSNQLVSQAYCSALPVAYSNVDSIYWSSFAKLILEATYEATLHAALINFENTGCNKVFLTLVGGGAFGNEIEWIIDSLSKALSKFKNTPLEIGIISYGSSNYNVRELIKGISL</sequence>
<dbReference type="PANTHER" id="PTHR35609:SF1">
    <property type="entry name" value="MACRO DOMAIN-CONTAINING PROTEIN"/>
    <property type="match status" value="1"/>
</dbReference>
<accession>A0A848J6C1</accession>
<dbReference type="AlphaFoldDB" id="A0A848J6C1"/>
<comment type="caution">
    <text evidence="1">The sequence shown here is derived from an EMBL/GenBank/DDBJ whole genome shotgun (WGS) entry which is preliminary data.</text>
</comment>
<dbReference type="Proteomes" id="UP000559010">
    <property type="component" value="Unassembled WGS sequence"/>
</dbReference>
<proteinExistence type="predicted"/>
<name>A0A848J6C1_9BACT</name>
<keyword evidence="2" id="KW-1185">Reference proteome</keyword>
<gene>
    <name evidence="1" type="ORF">HH304_20430</name>
</gene>
<organism evidence="1 2">
    <name type="scientific">Marinigracilibium pacificum</name>
    <dbReference type="NCBI Taxonomy" id="2729599"/>
    <lineage>
        <taxon>Bacteria</taxon>
        <taxon>Pseudomonadati</taxon>
        <taxon>Bacteroidota</taxon>
        <taxon>Cytophagia</taxon>
        <taxon>Cytophagales</taxon>
        <taxon>Flammeovirgaceae</taxon>
        <taxon>Marinigracilibium</taxon>
    </lineage>
</organism>
<evidence type="ECO:0000313" key="1">
    <source>
        <dbReference type="EMBL" id="NMM50788.1"/>
    </source>
</evidence>
<dbReference type="RefSeq" id="WP_169685154.1">
    <property type="nucleotide sequence ID" value="NZ_JABBNU010000016.1"/>
</dbReference>
<reference evidence="1 2" key="1">
    <citation type="submission" date="2020-04" db="EMBL/GenBank/DDBJ databases">
        <title>Flammeovirgaceae bacterium KN852 isolated from deep sea.</title>
        <authorList>
            <person name="Zhang D.-C."/>
        </authorList>
    </citation>
    <scope>NUCLEOTIDE SEQUENCE [LARGE SCALE GENOMIC DNA]</scope>
    <source>
        <strain evidence="1 2">KN852</strain>
    </source>
</reference>
<protein>
    <submittedName>
        <fullName evidence="1">Uncharacterized protein</fullName>
    </submittedName>
</protein>
<dbReference type="EMBL" id="JABBNU010000016">
    <property type="protein sequence ID" value="NMM50788.1"/>
    <property type="molecule type" value="Genomic_DNA"/>
</dbReference>